<dbReference type="Gene3D" id="6.10.250.3150">
    <property type="match status" value="1"/>
</dbReference>
<dbReference type="SUPFAM" id="SSF51261">
    <property type="entry name" value="Duplicated hybrid motif"/>
    <property type="match status" value="1"/>
</dbReference>
<dbReference type="PANTHER" id="PTHR21666:SF270">
    <property type="entry name" value="MUREIN HYDROLASE ACTIVATOR ENVC"/>
    <property type="match status" value="1"/>
</dbReference>
<feature type="domain" description="M23ase beta-sheet core" evidence="3">
    <location>
        <begin position="272"/>
        <end position="365"/>
    </location>
</feature>
<organism evidence="4 5">
    <name type="scientific">Alteromonas halophila</name>
    <dbReference type="NCBI Taxonomy" id="516698"/>
    <lineage>
        <taxon>Bacteria</taxon>
        <taxon>Pseudomonadati</taxon>
        <taxon>Pseudomonadota</taxon>
        <taxon>Gammaproteobacteria</taxon>
        <taxon>Alteromonadales</taxon>
        <taxon>Alteromonadaceae</taxon>
        <taxon>Alteromonas/Salinimonas group</taxon>
        <taxon>Alteromonas</taxon>
    </lineage>
</organism>
<dbReference type="AlphaFoldDB" id="A0A918JG31"/>
<sequence>MRVCLLLLLGIVLGNPAFAQQDEQRLQALQAELKERQQALADSQATAEELQEVLKESELEIGRVARALEETRTALANNQAEQETLKTQQSSLKKAILNQQDMLASQLRSAFMAGHYDYAKMLFYQEDARKFERVVTYYQYLSKARQEAISEFRANVDKLKEVNARLSDKADELKALLARQQSQRASLVARQDDRKATLNKLNKKIASESERIAQLQENEQALVRAIEEAQRRAEQETQMMAGLAGSKGQLAAPADGRVRRLFGLRRQGQLRWKGIVIESNEGNAVKAVSGGRVLYADWLKGFGLVTIIDHGKGYMSVYGHNQALLKQSGDSVRPGDTIALVGQSGGQTYPNLYFEIRHKGKALNPSKWLAR</sequence>
<feature type="signal peptide" evidence="2">
    <location>
        <begin position="1"/>
        <end position="19"/>
    </location>
</feature>
<keyword evidence="2" id="KW-0732">Signal</keyword>
<dbReference type="Pfam" id="PF01551">
    <property type="entry name" value="Peptidase_M23"/>
    <property type="match status" value="1"/>
</dbReference>
<keyword evidence="5" id="KW-1185">Reference proteome</keyword>
<dbReference type="InterPro" id="IPR011055">
    <property type="entry name" value="Dup_hybrid_motif"/>
</dbReference>
<evidence type="ECO:0000313" key="5">
    <source>
        <dbReference type="Proteomes" id="UP000631300"/>
    </source>
</evidence>
<evidence type="ECO:0000259" key="3">
    <source>
        <dbReference type="Pfam" id="PF01551"/>
    </source>
</evidence>
<proteinExistence type="predicted"/>
<dbReference type="InterPro" id="IPR050570">
    <property type="entry name" value="Cell_wall_metabolism_enzyme"/>
</dbReference>
<evidence type="ECO:0000256" key="2">
    <source>
        <dbReference type="SAM" id="SignalP"/>
    </source>
</evidence>
<gene>
    <name evidence="4" type="ORF">GCM10007391_09750</name>
</gene>
<accession>A0A918JG31</accession>
<dbReference type="Gene3D" id="2.70.70.10">
    <property type="entry name" value="Glucose Permease (Domain IIA)"/>
    <property type="match status" value="1"/>
</dbReference>
<feature type="coiled-coil region" evidence="1">
    <location>
        <begin position="149"/>
        <end position="239"/>
    </location>
</feature>
<name>A0A918JG31_9ALTE</name>
<feature type="coiled-coil region" evidence="1">
    <location>
        <begin position="19"/>
        <end position="88"/>
    </location>
</feature>
<evidence type="ECO:0000256" key="1">
    <source>
        <dbReference type="SAM" id="Coils"/>
    </source>
</evidence>
<reference evidence="4" key="1">
    <citation type="journal article" date="2014" name="Int. J. Syst. Evol. Microbiol.">
        <title>Complete genome sequence of Corynebacterium casei LMG S-19264T (=DSM 44701T), isolated from a smear-ripened cheese.</title>
        <authorList>
            <consortium name="US DOE Joint Genome Institute (JGI-PGF)"/>
            <person name="Walter F."/>
            <person name="Albersmeier A."/>
            <person name="Kalinowski J."/>
            <person name="Ruckert C."/>
        </authorList>
    </citation>
    <scope>NUCLEOTIDE SEQUENCE</scope>
    <source>
        <strain evidence="4">KCTC 22164</strain>
    </source>
</reference>
<dbReference type="GO" id="GO:0004222">
    <property type="term" value="F:metalloendopeptidase activity"/>
    <property type="evidence" value="ECO:0007669"/>
    <property type="project" value="TreeGrafter"/>
</dbReference>
<reference evidence="4" key="2">
    <citation type="submission" date="2020-09" db="EMBL/GenBank/DDBJ databases">
        <authorList>
            <person name="Sun Q."/>
            <person name="Kim S."/>
        </authorList>
    </citation>
    <scope>NUCLEOTIDE SEQUENCE</scope>
    <source>
        <strain evidence="4">KCTC 22164</strain>
    </source>
</reference>
<dbReference type="CDD" id="cd12797">
    <property type="entry name" value="M23_peptidase"/>
    <property type="match status" value="1"/>
</dbReference>
<dbReference type="InterPro" id="IPR016047">
    <property type="entry name" value="M23ase_b-sheet_dom"/>
</dbReference>
<feature type="chain" id="PRO_5037755777" evidence="2">
    <location>
        <begin position="20"/>
        <end position="371"/>
    </location>
</feature>
<keyword evidence="1" id="KW-0175">Coiled coil</keyword>
<dbReference type="Proteomes" id="UP000631300">
    <property type="component" value="Unassembled WGS sequence"/>
</dbReference>
<dbReference type="EMBL" id="BMXP01000002">
    <property type="protein sequence ID" value="GGW79115.1"/>
    <property type="molecule type" value="Genomic_DNA"/>
</dbReference>
<protein>
    <submittedName>
        <fullName evidence="4">Non-catalytic member of peptidase subfamily M23B</fullName>
    </submittedName>
</protein>
<dbReference type="RefSeq" id="WP_229805008.1">
    <property type="nucleotide sequence ID" value="NZ_BMXP01000002.1"/>
</dbReference>
<dbReference type="FunFam" id="2.70.70.10:FF:000003">
    <property type="entry name" value="Murein hydrolase activator EnvC"/>
    <property type="match status" value="1"/>
</dbReference>
<evidence type="ECO:0000313" key="4">
    <source>
        <dbReference type="EMBL" id="GGW79115.1"/>
    </source>
</evidence>
<dbReference type="PANTHER" id="PTHR21666">
    <property type="entry name" value="PEPTIDASE-RELATED"/>
    <property type="match status" value="1"/>
</dbReference>
<comment type="caution">
    <text evidence="4">The sequence shown here is derived from an EMBL/GenBank/DDBJ whole genome shotgun (WGS) entry which is preliminary data.</text>
</comment>